<comment type="function">
    <text evidence="4">Catalyzes the interconversion of L-alanine and D-alanine. May also act on other amino acids.</text>
</comment>
<keyword evidence="2 4" id="KW-0663">Pyridoxal phosphate</keyword>
<reference evidence="6 7" key="1">
    <citation type="submission" date="2024-02" db="EMBL/GenBank/DDBJ databases">
        <authorList>
            <person name="Saticioglu I.B."/>
        </authorList>
    </citation>
    <scope>NUCLEOTIDE SEQUENCE [LARGE SCALE GENOMIC DNA]</scope>
    <source>
        <strain evidence="6 7">Mu-86</strain>
    </source>
</reference>
<proteinExistence type="inferred from homology"/>
<evidence type="ECO:0000313" key="7">
    <source>
        <dbReference type="Proteomes" id="UP001368654"/>
    </source>
</evidence>
<dbReference type="Gene3D" id="2.40.37.10">
    <property type="entry name" value="Lyase, Ornithine Decarboxylase, Chain A, domain 1"/>
    <property type="match status" value="1"/>
</dbReference>
<feature type="modified residue" description="N6-(pyridoxal phosphate)lysine" evidence="4">
    <location>
        <position position="39"/>
    </location>
</feature>
<dbReference type="Gene3D" id="3.20.20.10">
    <property type="entry name" value="Alanine racemase"/>
    <property type="match status" value="1"/>
</dbReference>
<gene>
    <name evidence="6" type="primary">alr</name>
    <name evidence="6" type="ORF">WDU96_10545</name>
</gene>
<evidence type="ECO:0000256" key="3">
    <source>
        <dbReference type="ARBA" id="ARBA00023235"/>
    </source>
</evidence>
<protein>
    <recommendedName>
        <fullName evidence="4">Alanine racemase</fullName>
        <ecNumber evidence="4">5.1.1.1</ecNumber>
    </recommendedName>
</protein>
<dbReference type="SMART" id="SM01005">
    <property type="entry name" value="Ala_racemase_C"/>
    <property type="match status" value="1"/>
</dbReference>
<comment type="catalytic activity">
    <reaction evidence="4">
        <text>L-alanine = D-alanine</text>
        <dbReference type="Rhea" id="RHEA:20249"/>
        <dbReference type="ChEBI" id="CHEBI:57416"/>
        <dbReference type="ChEBI" id="CHEBI:57972"/>
        <dbReference type="EC" id="5.1.1.1"/>
    </reaction>
</comment>
<keyword evidence="7" id="KW-1185">Reference proteome</keyword>
<feature type="binding site" evidence="4">
    <location>
        <position position="136"/>
    </location>
    <ligand>
        <name>substrate</name>
    </ligand>
</feature>
<dbReference type="InterPro" id="IPR001608">
    <property type="entry name" value="Ala_racemase_N"/>
</dbReference>
<evidence type="ECO:0000259" key="5">
    <source>
        <dbReference type="SMART" id="SM01005"/>
    </source>
</evidence>
<evidence type="ECO:0000256" key="2">
    <source>
        <dbReference type="ARBA" id="ARBA00022898"/>
    </source>
</evidence>
<dbReference type="Pfam" id="PF00842">
    <property type="entry name" value="Ala_racemase_C"/>
    <property type="match status" value="1"/>
</dbReference>
<dbReference type="Pfam" id="PF01168">
    <property type="entry name" value="Ala_racemase_N"/>
    <property type="match status" value="1"/>
</dbReference>
<dbReference type="CDD" id="cd00430">
    <property type="entry name" value="PLPDE_III_AR"/>
    <property type="match status" value="1"/>
</dbReference>
<feature type="domain" description="Alanine racemase C-terminal" evidence="5">
    <location>
        <begin position="245"/>
        <end position="372"/>
    </location>
</feature>
<dbReference type="Proteomes" id="UP001368654">
    <property type="component" value="Unassembled WGS sequence"/>
</dbReference>
<evidence type="ECO:0000313" key="6">
    <source>
        <dbReference type="EMBL" id="MEJ1156032.1"/>
    </source>
</evidence>
<dbReference type="InterPro" id="IPR009006">
    <property type="entry name" value="Ala_racemase/Decarboxylase_C"/>
</dbReference>
<dbReference type="PROSITE" id="PS00395">
    <property type="entry name" value="ALANINE_RACEMASE"/>
    <property type="match status" value="1"/>
</dbReference>
<accession>A0ABU8LUV5</accession>
<feature type="active site" description="Proton acceptor; specific for L-alanine" evidence="4">
    <location>
        <position position="266"/>
    </location>
</feature>
<dbReference type="NCBIfam" id="TIGR00492">
    <property type="entry name" value="alr"/>
    <property type="match status" value="1"/>
</dbReference>
<sequence>MNRLPAGVMREAIIDVDAIEDNVRHLRRLTESELIAVVKADGYGHGAVRAAVAALAGGASRLGVADIAEALTLRRAGIDAPIMAWLHAPGTSFVEAASVNIEIGVSSFEQLLQAAEASTAGRAVAVHLKLDTGLSRNGIAPDEYRVVFAEAARLQRLGRLNVVGLFSHLSNASPDEDRAQLARFHEGVAAAALVGVNPHLLHIAATAAAIDLPEARLGCVRVGVGIYGLSPFDDRSSADLGLRPAMTLRAAVAATRRVSAGAGVSYGFDYRTAADTTLALVPLGYADGVPRQASGAGPVTIGGKRFTVAGRIAMDQFIVDVGDDPVAVGDEVTLFGDPTLGAPAADDWARAASTINYDIVTRIGPRVARKQVST</sequence>
<dbReference type="RefSeq" id="WP_337338479.1">
    <property type="nucleotide sequence ID" value="NZ_JBBDGL010000003.1"/>
</dbReference>
<dbReference type="InterPro" id="IPR029066">
    <property type="entry name" value="PLP-binding_barrel"/>
</dbReference>
<dbReference type="SUPFAM" id="SSF50621">
    <property type="entry name" value="Alanine racemase C-terminal domain-like"/>
    <property type="match status" value="1"/>
</dbReference>
<feature type="binding site" evidence="4">
    <location>
        <position position="314"/>
    </location>
    <ligand>
        <name>substrate</name>
    </ligand>
</feature>
<keyword evidence="3 4" id="KW-0413">Isomerase</keyword>
<comment type="cofactor">
    <cofactor evidence="1 4">
        <name>pyridoxal 5'-phosphate</name>
        <dbReference type="ChEBI" id="CHEBI:597326"/>
    </cofactor>
</comment>
<evidence type="ECO:0000256" key="4">
    <source>
        <dbReference type="HAMAP-Rule" id="MF_01201"/>
    </source>
</evidence>
<comment type="pathway">
    <text evidence="4">Amino-acid biosynthesis; D-alanine biosynthesis; D-alanine from L-alanine: step 1/1.</text>
</comment>
<dbReference type="EC" id="5.1.1.1" evidence="4"/>
<dbReference type="InterPro" id="IPR020622">
    <property type="entry name" value="Ala_racemase_pyridoxalP-BS"/>
</dbReference>
<name>A0ABU8LUV5_9MICO</name>
<dbReference type="PANTHER" id="PTHR30511">
    <property type="entry name" value="ALANINE RACEMASE"/>
    <property type="match status" value="1"/>
</dbReference>
<organism evidence="6 7">
    <name type="scientific">Microbacterium marmarense</name>
    <dbReference type="NCBI Taxonomy" id="3122051"/>
    <lineage>
        <taxon>Bacteria</taxon>
        <taxon>Bacillati</taxon>
        <taxon>Actinomycetota</taxon>
        <taxon>Actinomycetes</taxon>
        <taxon>Micrococcales</taxon>
        <taxon>Microbacteriaceae</taxon>
        <taxon>Microbacterium</taxon>
    </lineage>
</organism>
<comment type="caution">
    <text evidence="6">The sequence shown here is derived from an EMBL/GenBank/DDBJ whole genome shotgun (WGS) entry which is preliminary data.</text>
</comment>
<dbReference type="SUPFAM" id="SSF51419">
    <property type="entry name" value="PLP-binding barrel"/>
    <property type="match status" value="1"/>
</dbReference>
<dbReference type="GO" id="GO:0008784">
    <property type="term" value="F:alanine racemase activity"/>
    <property type="evidence" value="ECO:0007669"/>
    <property type="project" value="UniProtKB-EC"/>
</dbReference>
<dbReference type="EMBL" id="JBBDGL010000003">
    <property type="protein sequence ID" value="MEJ1156032.1"/>
    <property type="molecule type" value="Genomic_DNA"/>
</dbReference>
<dbReference type="InterPro" id="IPR000821">
    <property type="entry name" value="Ala_racemase"/>
</dbReference>
<dbReference type="HAMAP" id="MF_01201">
    <property type="entry name" value="Ala_racemase"/>
    <property type="match status" value="1"/>
</dbReference>
<evidence type="ECO:0000256" key="1">
    <source>
        <dbReference type="ARBA" id="ARBA00001933"/>
    </source>
</evidence>
<comment type="similarity">
    <text evidence="4">Belongs to the alanine racemase family.</text>
</comment>
<dbReference type="InterPro" id="IPR011079">
    <property type="entry name" value="Ala_racemase_C"/>
</dbReference>
<dbReference type="PANTHER" id="PTHR30511:SF0">
    <property type="entry name" value="ALANINE RACEMASE, CATABOLIC-RELATED"/>
    <property type="match status" value="1"/>
</dbReference>
<feature type="active site" description="Proton acceptor; specific for D-alanine" evidence="4">
    <location>
        <position position="39"/>
    </location>
</feature>
<dbReference type="PRINTS" id="PR00992">
    <property type="entry name" value="ALARACEMASE"/>
</dbReference>